<keyword evidence="7" id="KW-0732">Signal</keyword>
<dbReference type="Gene3D" id="2.40.70.10">
    <property type="entry name" value="Acid Proteases"/>
    <property type="match status" value="2"/>
</dbReference>
<evidence type="ECO:0000256" key="6">
    <source>
        <dbReference type="PIRSR" id="PIRSR601461-1"/>
    </source>
</evidence>
<dbReference type="CDD" id="cd05476">
    <property type="entry name" value="pepsin_A_like_plant"/>
    <property type="match status" value="1"/>
</dbReference>
<evidence type="ECO:0000256" key="2">
    <source>
        <dbReference type="ARBA" id="ARBA00022670"/>
    </source>
</evidence>
<feature type="active site" evidence="6">
    <location>
        <position position="302"/>
    </location>
</feature>
<evidence type="ECO:0000256" key="5">
    <source>
        <dbReference type="ARBA" id="ARBA00023180"/>
    </source>
</evidence>
<dbReference type="GO" id="GO:0004190">
    <property type="term" value="F:aspartic-type endopeptidase activity"/>
    <property type="evidence" value="ECO:0007669"/>
    <property type="project" value="UniProtKB-KW"/>
</dbReference>
<evidence type="ECO:0000259" key="8">
    <source>
        <dbReference type="PROSITE" id="PS51767"/>
    </source>
</evidence>
<evidence type="ECO:0000256" key="1">
    <source>
        <dbReference type="ARBA" id="ARBA00007447"/>
    </source>
</evidence>
<keyword evidence="2" id="KW-0645">Protease</keyword>
<feature type="active site" evidence="6">
    <location>
        <position position="87"/>
    </location>
</feature>
<reference evidence="10" key="1">
    <citation type="journal article" date="2019" name="Nat. Commun.">
        <title>The genome of broomcorn millet.</title>
        <authorList>
            <person name="Zou C."/>
            <person name="Miki D."/>
            <person name="Li D."/>
            <person name="Tang Q."/>
            <person name="Xiao L."/>
            <person name="Rajput S."/>
            <person name="Deng P."/>
            <person name="Jia W."/>
            <person name="Huang R."/>
            <person name="Zhang M."/>
            <person name="Sun Y."/>
            <person name="Hu J."/>
            <person name="Fu X."/>
            <person name="Schnable P.S."/>
            <person name="Li F."/>
            <person name="Zhang H."/>
            <person name="Feng B."/>
            <person name="Zhu X."/>
            <person name="Liu R."/>
            <person name="Schnable J.C."/>
            <person name="Zhu J.-K."/>
            <person name="Zhang H."/>
        </authorList>
    </citation>
    <scope>NUCLEOTIDE SEQUENCE [LARGE SCALE GENOMIC DNA]</scope>
</reference>
<dbReference type="AlphaFoldDB" id="A0A3L6T1K6"/>
<evidence type="ECO:0000256" key="4">
    <source>
        <dbReference type="ARBA" id="ARBA00022801"/>
    </source>
</evidence>
<feature type="domain" description="Peptidase A1" evidence="8">
    <location>
        <begin position="69"/>
        <end position="428"/>
    </location>
</feature>
<dbReference type="InterPro" id="IPR033121">
    <property type="entry name" value="PEPTIDASE_A1"/>
</dbReference>
<evidence type="ECO:0000313" key="9">
    <source>
        <dbReference type="EMBL" id="RLN30612.1"/>
    </source>
</evidence>
<name>A0A3L6T1K6_PANMI</name>
<dbReference type="Proteomes" id="UP000275267">
    <property type="component" value="Unassembled WGS sequence"/>
</dbReference>
<dbReference type="OrthoDB" id="679966at2759"/>
<accession>A0A3L6T1K6</accession>
<dbReference type="FunFam" id="2.40.70.10:FF:000069">
    <property type="entry name" value="Eukaryotic aspartyl protease family protein"/>
    <property type="match status" value="1"/>
</dbReference>
<dbReference type="InterPro" id="IPR032861">
    <property type="entry name" value="TAXi_N"/>
</dbReference>
<protein>
    <submittedName>
        <fullName evidence="9">Aspartic proteinase nepenthesin-1-like</fullName>
    </submittedName>
</protein>
<evidence type="ECO:0000256" key="3">
    <source>
        <dbReference type="ARBA" id="ARBA00022750"/>
    </source>
</evidence>
<dbReference type="PRINTS" id="PR00792">
    <property type="entry name" value="PEPSIN"/>
</dbReference>
<dbReference type="InterPro" id="IPR032799">
    <property type="entry name" value="TAXi_C"/>
</dbReference>
<organism evidence="9 10">
    <name type="scientific">Panicum miliaceum</name>
    <name type="common">Proso millet</name>
    <name type="synonym">Broomcorn millet</name>
    <dbReference type="NCBI Taxonomy" id="4540"/>
    <lineage>
        <taxon>Eukaryota</taxon>
        <taxon>Viridiplantae</taxon>
        <taxon>Streptophyta</taxon>
        <taxon>Embryophyta</taxon>
        <taxon>Tracheophyta</taxon>
        <taxon>Spermatophyta</taxon>
        <taxon>Magnoliopsida</taxon>
        <taxon>Liliopsida</taxon>
        <taxon>Poales</taxon>
        <taxon>Poaceae</taxon>
        <taxon>PACMAD clade</taxon>
        <taxon>Panicoideae</taxon>
        <taxon>Panicodae</taxon>
        <taxon>Paniceae</taxon>
        <taxon>Panicinae</taxon>
        <taxon>Panicum</taxon>
        <taxon>Panicum sect. Panicum</taxon>
    </lineage>
</organism>
<dbReference type="GO" id="GO:0005576">
    <property type="term" value="C:extracellular region"/>
    <property type="evidence" value="ECO:0007669"/>
    <property type="project" value="TreeGrafter"/>
</dbReference>
<keyword evidence="3" id="KW-0064">Aspartyl protease</keyword>
<dbReference type="SUPFAM" id="SSF50630">
    <property type="entry name" value="Acid proteases"/>
    <property type="match status" value="1"/>
</dbReference>
<dbReference type="InterPro" id="IPR001461">
    <property type="entry name" value="Aspartic_peptidase_A1"/>
</dbReference>
<dbReference type="GO" id="GO:0006508">
    <property type="term" value="P:proteolysis"/>
    <property type="evidence" value="ECO:0007669"/>
    <property type="project" value="UniProtKB-KW"/>
</dbReference>
<dbReference type="Pfam" id="PF14543">
    <property type="entry name" value="TAXi_N"/>
    <property type="match status" value="1"/>
</dbReference>
<dbReference type="InterPro" id="IPR051708">
    <property type="entry name" value="Plant_Aspart_Prot_A1"/>
</dbReference>
<feature type="chain" id="PRO_5018240715" evidence="7">
    <location>
        <begin position="21"/>
        <end position="435"/>
    </location>
</feature>
<sequence length="435" mass="45682">MARPLLWLALLCASLTFTACAGIRLELVHVDARANRTLAERVRRATERTHRRLALGEVTAPVHWVETQYIAEYLIGDPPQRAEAIIDTGSNLIWTQCDGCRPAGGCFAQNLSLYDPSRSRTAQPVACNGTACALGSETQCTRDRSACAVLTAYGAGAVAGVLGTEVFTFGSQNASLVFGCVTASRLTPGSLDGASGIIGLGRGALSLVSQLGDTKFSYCLTPYFSDAVKTSRLFVGASAGLSSSAQATSVPFVKNPSDDLFGTFYFLPLAGITVGKAKLDIPAAAFDLRQVAPGKWAGTLIDSGSPFTSLVGVAYQALRAELVRQLGASLVQPPARSLDLCVAQGDAGKLVPPLVLHFGSGGSASSDVVVPPENYWAPVDDTTACMVVFSSARPNSTLPINETTIIGNYMQQNMHLLYDLGNGVLSFQPADCSSM</sequence>
<dbReference type="Pfam" id="PF14541">
    <property type="entry name" value="TAXi_C"/>
    <property type="match status" value="1"/>
</dbReference>
<dbReference type="EMBL" id="PQIB02000003">
    <property type="protein sequence ID" value="RLN30612.1"/>
    <property type="molecule type" value="Genomic_DNA"/>
</dbReference>
<dbReference type="PANTHER" id="PTHR47967:SF83">
    <property type="entry name" value="OS05G0375700 PROTEIN"/>
    <property type="match status" value="1"/>
</dbReference>
<dbReference type="PROSITE" id="PS51257">
    <property type="entry name" value="PROKAR_LIPOPROTEIN"/>
    <property type="match status" value="1"/>
</dbReference>
<dbReference type="FunFam" id="2.40.70.10:FF:000094">
    <property type="entry name" value="Eukaryotic aspartyl protease family protein"/>
    <property type="match status" value="1"/>
</dbReference>
<keyword evidence="4" id="KW-0378">Hydrolase</keyword>
<dbReference type="PANTHER" id="PTHR47967">
    <property type="entry name" value="OS07G0603500 PROTEIN-RELATED"/>
    <property type="match status" value="1"/>
</dbReference>
<comment type="similarity">
    <text evidence="1">Belongs to the peptidase A1 family.</text>
</comment>
<comment type="caution">
    <text evidence="9">The sequence shown here is derived from an EMBL/GenBank/DDBJ whole genome shotgun (WGS) entry which is preliminary data.</text>
</comment>
<evidence type="ECO:0000313" key="10">
    <source>
        <dbReference type="Proteomes" id="UP000275267"/>
    </source>
</evidence>
<evidence type="ECO:0000256" key="7">
    <source>
        <dbReference type="SAM" id="SignalP"/>
    </source>
</evidence>
<dbReference type="InterPro" id="IPR021109">
    <property type="entry name" value="Peptidase_aspartic_dom_sf"/>
</dbReference>
<dbReference type="STRING" id="4540.A0A3L6T1K6"/>
<dbReference type="PROSITE" id="PS51767">
    <property type="entry name" value="PEPTIDASE_A1"/>
    <property type="match status" value="1"/>
</dbReference>
<keyword evidence="10" id="KW-1185">Reference proteome</keyword>
<dbReference type="InterPro" id="IPR034161">
    <property type="entry name" value="Pepsin-like_plant"/>
</dbReference>
<keyword evidence="5" id="KW-0325">Glycoprotein</keyword>
<proteinExistence type="inferred from homology"/>
<gene>
    <name evidence="9" type="ORF">C2845_PM05G14480</name>
</gene>
<feature type="signal peptide" evidence="7">
    <location>
        <begin position="1"/>
        <end position="20"/>
    </location>
</feature>